<proteinExistence type="evidence at transcript level"/>
<protein>
    <submittedName>
        <fullName evidence="2">Uncharacterized protein HLSG-g31</fullName>
    </submittedName>
</protein>
<reference evidence="2" key="2">
    <citation type="submission" date="2006-02" db="EMBL/GenBank/DDBJ databases">
        <authorList>
            <person name="Nakajima C."/>
            <person name="Konnai S."/>
            <person name="Ohashi K."/>
            <person name="Onuma M."/>
        </authorList>
    </citation>
    <scope>NUCLEOTIDE SEQUENCE</scope>
    <source>
        <tissue evidence="2">Salivary gland</tissue>
    </source>
</reference>
<accession>Q2L4T6</accession>
<evidence type="ECO:0000256" key="1">
    <source>
        <dbReference type="SAM" id="SignalP"/>
    </source>
</evidence>
<gene>
    <name evidence="2" type="primary">HLSG-g31</name>
</gene>
<reference evidence="2" key="1">
    <citation type="journal article" date="2005" name="J. Vet. Med. Sci.">
        <title>Random sequencing of cDNA library derived from partially-fed adult female Haemaphysalis longicornis salivary gland.</title>
        <authorList>
            <person name="Nakajima C."/>
            <person name="da Silva I."/>
            <person name="Imamura S."/>
            <person name="Konnai S."/>
            <person name="Ohashi K."/>
            <person name="Onuma M."/>
        </authorList>
    </citation>
    <scope>NUCLEOTIDE SEQUENCE</scope>
    <source>
        <tissue evidence="2">Salivary gland</tissue>
    </source>
</reference>
<evidence type="ECO:0000313" key="2">
    <source>
        <dbReference type="EMBL" id="BAE79198.1"/>
    </source>
</evidence>
<dbReference type="AlphaFoldDB" id="Q2L4T6"/>
<dbReference type="EMBL" id="AB248753">
    <property type="protein sequence ID" value="BAE79198.1"/>
    <property type="molecule type" value="mRNA"/>
</dbReference>
<keyword evidence="1" id="KW-0732">Signal</keyword>
<sequence length="95" mass="10816">MRSFTIFACMLCLVSTLIKYLSSASVTGYPDHLKPCNRTCTFFGPGNSTGCSGNCRCMRPCNDINYSSKTGECWERNLKSKRGNRWPPCFRRKKK</sequence>
<organism evidence="2">
    <name type="scientific">Haemaphysalis longicornis</name>
    <name type="common">Bush tick</name>
    <dbReference type="NCBI Taxonomy" id="44386"/>
    <lineage>
        <taxon>Eukaryota</taxon>
        <taxon>Metazoa</taxon>
        <taxon>Ecdysozoa</taxon>
        <taxon>Arthropoda</taxon>
        <taxon>Chelicerata</taxon>
        <taxon>Arachnida</taxon>
        <taxon>Acari</taxon>
        <taxon>Parasitiformes</taxon>
        <taxon>Ixodida</taxon>
        <taxon>Ixodoidea</taxon>
        <taxon>Ixodidae</taxon>
        <taxon>Haemaphysalinae</taxon>
        <taxon>Haemaphysalis</taxon>
    </lineage>
</organism>
<feature type="signal peptide" evidence="1">
    <location>
        <begin position="1"/>
        <end position="23"/>
    </location>
</feature>
<feature type="chain" id="PRO_5004212104" evidence="1">
    <location>
        <begin position="24"/>
        <end position="95"/>
    </location>
</feature>
<name>Q2L4T6_HAELO</name>